<proteinExistence type="inferred from homology"/>
<dbReference type="GO" id="GO:0016874">
    <property type="term" value="F:ligase activity"/>
    <property type="evidence" value="ECO:0007669"/>
    <property type="project" value="UniProtKB-KW"/>
</dbReference>
<sequence>MRHPTVAEAAVVGTPDPEWGERAVAFVVVRSECEITAPELDALCLSQIARFKRPKDYRFVANLPKNNADKVLRRELC</sequence>
<dbReference type="AlphaFoldDB" id="A0A0J6VB36"/>
<gene>
    <name evidence="6" type="ORF">VQ02_15630</name>
</gene>
<evidence type="ECO:0000256" key="2">
    <source>
        <dbReference type="ARBA" id="ARBA00022598"/>
    </source>
</evidence>
<comment type="caution">
    <text evidence="6">The sequence shown here is derived from an EMBL/GenBank/DDBJ whole genome shotgun (WGS) entry which is preliminary data.</text>
</comment>
<dbReference type="InterPro" id="IPR045851">
    <property type="entry name" value="AMP-bd_C_sf"/>
</dbReference>
<dbReference type="SUPFAM" id="SSF56801">
    <property type="entry name" value="Acetyl-CoA synthetase-like"/>
    <property type="match status" value="1"/>
</dbReference>
<protein>
    <recommendedName>
        <fullName evidence="5">AMP-binding enzyme C-terminal domain-containing protein</fullName>
    </recommendedName>
</protein>
<dbReference type="PANTHER" id="PTHR43859:SF4">
    <property type="entry name" value="BUTANOATE--COA LIGASE AAE1-RELATED"/>
    <property type="match status" value="1"/>
</dbReference>
<keyword evidence="4" id="KW-0443">Lipid metabolism</keyword>
<name>A0A0J6VB36_9HYPH</name>
<evidence type="ECO:0000256" key="3">
    <source>
        <dbReference type="ARBA" id="ARBA00022832"/>
    </source>
</evidence>
<evidence type="ECO:0000259" key="5">
    <source>
        <dbReference type="Pfam" id="PF13193"/>
    </source>
</evidence>
<reference evidence="6 7" key="1">
    <citation type="submission" date="2015-03" db="EMBL/GenBank/DDBJ databases">
        <title>Genome sequencing of Methylobacterium variabile DSM 16961.</title>
        <authorList>
            <person name="Chaudhry V."/>
            <person name="Patil P.B."/>
        </authorList>
    </citation>
    <scope>NUCLEOTIDE SEQUENCE [LARGE SCALE GENOMIC DNA]</scope>
    <source>
        <strain evidence="6 7">DSM 16961</strain>
    </source>
</reference>
<dbReference type="Pfam" id="PF13193">
    <property type="entry name" value="AMP-binding_C"/>
    <property type="match status" value="1"/>
</dbReference>
<dbReference type="Gene3D" id="3.30.300.30">
    <property type="match status" value="1"/>
</dbReference>
<dbReference type="GO" id="GO:0006631">
    <property type="term" value="P:fatty acid metabolic process"/>
    <property type="evidence" value="ECO:0007669"/>
    <property type="project" value="UniProtKB-KW"/>
</dbReference>
<dbReference type="EMBL" id="LABY01000102">
    <property type="protein sequence ID" value="KMO36226.1"/>
    <property type="molecule type" value="Genomic_DNA"/>
</dbReference>
<evidence type="ECO:0000313" key="6">
    <source>
        <dbReference type="EMBL" id="KMO36226.1"/>
    </source>
</evidence>
<comment type="similarity">
    <text evidence="1">Belongs to the ATP-dependent AMP-binding enzyme family.</text>
</comment>
<dbReference type="PATRIC" id="fig|298794.3.peg.112"/>
<keyword evidence="3" id="KW-0276">Fatty acid metabolism</keyword>
<dbReference type="PANTHER" id="PTHR43859">
    <property type="entry name" value="ACYL-ACTIVATING ENZYME"/>
    <property type="match status" value="1"/>
</dbReference>
<evidence type="ECO:0000256" key="1">
    <source>
        <dbReference type="ARBA" id="ARBA00006432"/>
    </source>
</evidence>
<evidence type="ECO:0000313" key="7">
    <source>
        <dbReference type="Proteomes" id="UP000035955"/>
    </source>
</evidence>
<feature type="domain" description="AMP-binding enzyme C-terminal" evidence="5">
    <location>
        <begin position="1"/>
        <end position="70"/>
    </location>
</feature>
<dbReference type="InterPro" id="IPR025110">
    <property type="entry name" value="AMP-bd_C"/>
</dbReference>
<keyword evidence="2" id="KW-0436">Ligase</keyword>
<keyword evidence="7" id="KW-1185">Reference proteome</keyword>
<organism evidence="6 7">
    <name type="scientific">Methylobacterium variabile</name>
    <dbReference type="NCBI Taxonomy" id="298794"/>
    <lineage>
        <taxon>Bacteria</taxon>
        <taxon>Pseudomonadati</taxon>
        <taxon>Pseudomonadota</taxon>
        <taxon>Alphaproteobacteria</taxon>
        <taxon>Hyphomicrobiales</taxon>
        <taxon>Methylobacteriaceae</taxon>
        <taxon>Methylobacterium</taxon>
    </lineage>
</organism>
<accession>A0A0J6VB36</accession>
<dbReference type="Proteomes" id="UP000035955">
    <property type="component" value="Unassembled WGS sequence"/>
</dbReference>
<evidence type="ECO:0000256" key="4">
    <source>
        <dbReference type="ARBA" id="ARBA00023098"/>
    </source>
</evidence>